<keyword evidence="3 6" id="KW-1133">Transmembrane helix</keyword>
<name>A0AAW0R4N5_9PEZI</name>
<dbReference type="Proteomes" id="UP001392437">
    <property type="component" value="Unassembled WGS sequence"/>
</dbReference>
<dbReference type="PANTHER" id="PTHR15549">
    <property type="entry name" value="PAIRED IMMUNOGLOBULIN-LIKE TYPE 2 RECEPTOR"/>
    <property type="match status" value="1"/>
</dbReference>
<gene>
    <name evidence="7" type="ORF">PG999_003810</name>
</gene>
<comment type="subcellular location">
    <subcellularLocation>
        <location evidence="1">Membrane</location>
        <topology evidence="1">Single-pass membrane protein</topology>
    </subcellularLocation>
</comment>
<dbReference type="InterPro" id="IPR051694">
    <property type="entry name" value="Immunoregulatory_rcpt-like"/>
</dbReference>
<protein>
    <submittedName>
        <fullName evidence="7">Uncharacterized protein</fullName>
    </submittedName>
</protein>
<feature type="compositionally biased region" description="Polar residues" evidence="5">
    <location>
        <begin position="357"/>
        <end position="372"/>
    </location>
</feature>
<reference evidence="7 8" key="1">
    <citation type="submission" date="2023-01" db="EMBL/GenBank/DDBJ databases">
        <title>Analysis of 21 Apiospora genomes using comparative genomics revels a genus with tremendous synthesis potential of carbohydrate active enzymes and secondary metabolites.</title>
        <authorList>
            <person name="Sorensen T."/>
        </authorList>
    </citation>
    <scope>NUCLEOTIDE SEQUENCE [LARGE SCALE GENOMIC DNA]</scope>
    <source>
        <strain evidence="7 8">CBS 117206</strain>
    </source>
</reference>
<evidence type="ECO:0000313" key="7">
    <source>
        <dbReference type="EMBL" id="KAK8123892.1"/>
    </source>
</evidence>
<organism evidence="7 8">
    <name type="scientific">Apiospora kogelbergensis</name>
    <dbReference type="NCBI Taxonomy" id="1337665"/>
    <lineage>
        <taxon>Eukaryota</taxon>
        <taxon>Fungi</taxon>
        <taxon>Dikarya</taxon>
        <taxon>Ascomycota</taxon>
        <taxon>Pezizomycotina</taxon>
        <taxon>Sordariomycetes</taxon>
        <taxon>Xylariomycetidae</taxon>
        <taxon>Amphisphaeriales</taxon>
        <taxon>Apiosporaceae</taxon>
        <taxon>Apiospora</taxon>
    </lineage>
</organism>
<dbReference type="GO" id="GO:0071944">
    <property type="term" value="C:cell periphery"/>
    <property type="evidence" value="ECO:0007669"/>
    <property type="project" value="UniProtKB-ARBA"/>
</dbReference>
<feature type="compositionally biased region" description="Polar residues" evidence="5">
    <location>
        <begin position="251"/>
        <end position="271"/>
    </location>
</feature>
<sequence>MSSADDPRSRYGLSCPSGGKFYICENTPSRFLGCCDIDPCKKNGICPTESLRNSSFSSGNYGDIPKEDCNVGGEKNWWTCSGNNPPFLGCCISNPCGPGCPPNNLLAAQLSSDPSRAAPFLTGSSPSTSASSSASATPAPEEKKSFPTGAIAGIAVGAVVVIALIAYLVWRLQRQKKVFYHPPAAQESSPAPPYSGPVVGATGGDDYHSQRSSAMYSPYKGKFSSSFLLLHPFTSTYLEVHSSNQAATAADTFHNNGGATPSTLVNSSARTTPRPPDSFYDGGSMRTYSAAPPLSPHDRNSHWSPSAHQSRHVSSHSSMGSEYHGGGVPSTQFQPISEPISELAGSDVTGPEGTISEIGSSSHGYNHQQQRQAGLGIK</sequence>
<evidence type="ECO:0000256" key="3">
    <source>
        <dbReference type="ARBA" id="ARBA00022989"/>
    </source>
</evidence>
<dbReference type="EMBL" id="JAQQWP010000003">
    <property type="protein sequence ID" value="KAK8123892.1"/>
    <property type="molecule type" value="Genomic_DNA"/>
</dbReference>
<dbReference type="GO" id="GO:0016020">
    <property type="term" value="C:membrane"/>
    <property type="evidence" value="ECO:0007669"/>
    <property type="project" value="UniProtKB-SubCell"/>
</dbReference>
<feature type="region of interest" description="Disordered" evidence="5">
    <location>
        <begin position="251"/>
        <end position="378"/>
    </location>
</feature>
<feature type="transmembrane region" description="Helical" evidence="6">
    <location>
        <begin position="150"/>
        <end position="170"/>
    </location>
</feature>
<accession>A0AAW0R4N5</accession>
<keyword evidence="4 6" id="KW-0472">Membrane</keyword>
<evidence type="ECO:0000256" key="6">
    <source>
        <dbReference type="SAM" id="Phobius"/>
    </source>
</evidence>
<evidence type="ECO:0000256" key="1">
    <source>
        <dbReference type="ARBA" id="ARBA00004167"/>
    </source>
</evidence>
<proteinExistence type="predicted"/>
<dbReference type="CDD" id="cd12087">
    <property type="entry name" value="TM_EGFR-like"/>
    <property type="match status" value="1"/>
</dbReference>
<evidence type="ECO:0000313" key="8">
    <source>
        <dbReference type="Proteomes" id="UP001392437"/>
    </source>
</evidence>
<evidence type="ECO:0000256" key="5">
    <source>
        <dbReference type="SAM" id="MobiDB-lite"/>
    </source>
</evidence>
<comment type="caution">
    <text evidence="7">The sequence shown here is derived from an EMBL/GenBank/DDBJ whole genome shotgun (WGS) entry which is preliminary data.</text>
</comment>
<feature type="compositionally biased region" description="Low complexity" evidence="5">
    <location>
        <begin position="124"/>
        <end position="139"/>
    </location>
</feature>
<evidence type="ECO:0000256" key="4">
    <source>
        <dbReference type="ARBA" id="ARBA00023136"/>
    </source>
</evidence>
<evidence type="ECO:0000256" key="2">
    <source>
        <dbReference type="ARBA" id="ARBA00022692"/>
    </source>
</evidence>
<dbReference type="AlphaFoldDB" id="A0AAW0R4N5"/>
<feature type="region of interest" description="Disordered" evidence="5">
    <location>
        <begin position="117"/>
        <end position="142"/>
    </location>
</feature>
<keyword evidence="2 6" id="KW-0812">Transmembrane</keyword>
<keyword evidence="8" id="KW-1185">Reference proteome</keyword>